<feature type="domain" description="MacB-like periplasmic core" evidence="8">
    <location>
        <begin position="22"/>
        <end position="197"/>
    </location>
</feature>
<accession>A0A2S5TJN1</accession>
<evidence type="ECO:0000256" key="6">
    <source>
        <dbReference type="SAM" id="Phobius"/>
    </source>
</evidence>
<evidence type="ECO:0000256" key="1">
    <source>
        <dbReference type="ARBA" id="ARBA00004651"/>
    </source>
</evidence>
<keyword evidence="10" id="KW-1185">Reference proteome</keyword>
<proteinExistence type="predicted"/>
<reference evidence="9 10" key="1">
    <citation type="submission" date="2018-02" db="EMBL/GenBank/DDBJ databases">
        <title>Genome sequencing of Solimonas sp. HR-BB.</title>
        <authorList>
            <person name="Lee Y."/>
            <person name="Jeon C.O."/>
        </authorList>
    </citation>
    <scope>NUCLEOTIDE SEQUENCE [LARGE SCALE GENOMIC DNA]</scope>
    <source>
        <strain evidence="9 10">HR-BB</strain>
    </source>
</reference>
<comment type="caution">
    <text evidence="9">The sequence shown here is derived from an EMBL/GenBank/DDBJ whole genome shotgun (WGS) entry which is preliminary data.</text>
</comment>
<keyword evidence="5 6" id="KW-0472">Membrane</keyword>
<keyword evidence="3 6" id="KW-0812">Transmembrane</keyword>
<feature type="transmembrane region" description="Helical" evidence="6">
    <location>
        <begin position="789"/>
        <end position="811"/>
    </location>
</feature>
<dbReference type="PANTHER" id="PTHR30287:SF1">
    <property type="entry name" value="INNER MEMBRANE PROTEIN"/>
    <property type="match status" value="1"/>
</dbReference>
<feature type="transmembrane region" description="Helical" evidence="6">
    <location>
        <begin position="413"/>
        <end position="442"/>
    </location>
</feature>
<gene>
    <name evidence="9" type="ORF">C3942_04850</name>
</gene>
<keyword evidence="2" id="KW-1003">Cell membrane</keyword>
<feature type="transmembrane region" description="Helical" evidence="6">
    <location>
        <begin position="344"/>
        <end position="364"/>
    </location>
</feature>
<dbReference type="PANTHER" id="PTHR30287">
    <property type="entry name" value="MEMBRANE COMPONENT OF PREDICTED ABC SUPERFAMILY METABOLITE UPTAKE TRANSPORTER"/>
    <property type="match status" value="1"/>
</dbReference>
<dbReference type="RefSeq" id="WP_104229234.1">
    <property type="nucleotide sequence ID" value="NZ_PSNW01000002.1"/>
</dbReference>
<feature type="domain" description="ABC3 transporter permease C-terminal" evidence="7">
    <location>
        <begin position="705"/>
        <end position="819"/>
    </location>
</feature>
<dbReference type="Pfam" id="PF12704">
    <property type="entry name" value="MacB_PCD"/>
    <property type="match status" value="1"/>
</dbReference>
<evidence type="ECO:0000313" key="10">
    <source>
        <dbReference type="Proteomes" id="UP000238220"/>
    </source>
</evidence>
<evidence type="ECO:0000256" key="2">
    <source>
        <dbReference type="ARBA" id="ARBA00022475"/>
    </source>
</evidence>
<dbReference type="AlphaFoldDB" id="A0A2S5TJN1"/>
<evidence type="ECO:0008006" key="11">
    <source>
        <dbReference type="Google" id="ProtNLM"/>
    </source>
</evidence>
<evidence type="ECO:0000256" key="4">
    <source>
        <dbReference type="ARBA" id="ARBA00022989"/>
    </source>
</evidence>
<keyword evidence="4 6" id="KW-1133">Transmembrane helix</keyword>
<organism evidence="9 10">
    <name type="scientific">Solimonas fluminis</name>
    <dbReference type="NCBI Taxonomy" id="2086571"/>
    <lineage>
        <taxon>Bacteria</taxon>
        <taxon>Pseudomonadati</taxon>
        <taxon>Pseudomonadota</taxon>
        <taxon>Gammaproteobacteria</taxon>
        <taxon>Nevskiales</taxon>
        <taxon>Nevskiaceae</taxon>
        <taxon>Solimonas</taxon>
    </lineage>
</organism>
<dbReference type="Proteomes" id="UP000238220">
    <property type="component" value="Unassembled WGS sequence"/>
</dbReference>
<feature type="transmembrane region" description="Helical" evidence="6">
    <location>
        <begin position="385"/>
        <end position="407"/>
    </location>
</feature>
<dbReference type="Pfam" id="PF02687">
    <property type="entry name" value="FtsX"/>
    <property type="match status" value="2"/>
</dbReference>
<dbReference type="OrthoDB" id="5292592at2"/>
<feature type="transmembrane region" description="Helical" evidence="6">
    <location>
        <begin position="705"/>
        <end position="722"/>
    </location>
</feature>
<feature type="transmembrane region" description="Helical" evidence="6">
    <location>
        <begin position="302"/>
        <end position="324"/>
    </location>
</feature>
<protein>
    <recommendedName>
        <fullName evidence="11">ABC transporter permease</fullName>
    </recommendedName>
</protein>
<dbReference type="EMBL" id="PSNW01000002">
    <property type="protein sequence ID" value="PPE75008.1"/>
    <property type="molecule type" value="Genomic_DNA"/>
</dbReference>
<feature type="transmembrane region" description="Helical" evidence="6">
    <location>
        <begin position="463"/>
        <end position="484"/>
    </location>
</feature>
<evidence type="ECO:0000256" key="5">
    <source>
        <dbReference type="ARBA" id="ARBA00023136"/>
    </source>
</evidence>
<dbReference type="InterPro" id="IPR038766">
    <property type="entry name" value="Membrane_comp_ABC_pdt"/>
</dbReference>
<comment type="subcellular location">
    <subcellularLocation>
        <location evidence="1">Cell membrane</location>
        <topology evidence="1">Multi-pass membrane protein</topology>
    </subcellularLocation>
</comment>
<feature type="transmembrane region" description="Helical" evidence="6">
    <location>
        <begin position="254"/>
        <end position="274"/>
    </location>
</feature>
<sequence>MSPALGFALRRLRRGWKSGELLILTLALAVAVAALSAVGLFTDRVRSAIDSQTGDTLGADLLFSSRNPLPDTLLQRVAGSGARTSSFVQFPSVVLNGEATALASIKAVAAGYPLRGQLRLSELPFGPARPVEGIPAPGEAWADARLWQELGLQPGASVQAGSSHFRIVAVLESEPDRGNGFSDLAPRLMINHADLAATGLTGPGARAQYTLMAAGEARALEPLRTMTLPAGVRRIAPQDARPEIRNALGRAGQFLDIAVLAATLLAAAAVALCAHQHGAKLRDEVALLKCLGAGRAFLGRALLLNLLLLGAAGGLAGALLGLAAQEVVARLLAELLQIALPPPSLQPLLLAWGLGLLMLLGFAAPPVLQARAVPPLRVFQRNAGGSLLTGAIWLAAGATVVALLWLQTGDPKLAAAVLVGAAIALGLLALLAWLLVLALSPLKRAVGSSWRFGLGNIARRRGATVAQVVALGLALLALLLVSVVRQDLLASWQGKLPPDTPNQFLINIQPAQRDALQQFFAERGYADIQLWPMARARLTGLNGKPVTADSFSDPETQRWINRDFNLSWSTTLNDDNQLLEGDWWGEAGRGKPWISAEDYAIERLGLKLGDRMTLDFAGTPVELTVRNFRKVDWGSFRPNFFLLVPPGVISDVNGQYIGSFHLPAERRALLRELVAQFPNVTVLDIDAAMKQVRGIVDRVVRAVEFIFLFTLLAGLTVLLAAIEGTRAERVRETALLRTLGARSGTIAKGLLSEYALLGLLAGLVAAIVAQGVAWALAARVFEIPYGLRPALWGIGAGAGMLLVAGMGWLSLRGVLRTPPRQVLG</sequence>
<dbReference type="InterPro" id="IPR025857">
    <property type="entry name" value="MacB_PCD"/>
</dbReference>
<evidence type="ECO:0000259" key="8">
    <source>
        <dbReference type="Pfam" id="PF12704"/>
    </source>
</evidence>
<dbReference type="InterPro" id="IPR003838">
    <property type="entry name" value="ABC3_permease_C"/>
</dbReference>
<evidence type="ECO:0000313" key="9">
    <source>
        <dbReference type="EMBL" id="PPE75008.1"/>
    </source>
</evidence>
<evidence type="ECO:0000256" key="3">
    <source>
        <dbReference type="ARBA" id="ARBA00022692"/>
    </source>
</evidence>
<dbReference type="GO" id="GO:0005886">
    <property type="term" value="C:plasma membrane"/>
    <property type="evidence" value="ECO:0007669"/>
    <property type="project" value="UniProtKB-SubCell"/>
</dbReference>
<feature type="transmembrane region" description="Helical" evidence="6">
    <location>
        <begin position="754"/>
        <end position="777"/>
    </location>
</feature>
<name>A0A2S5TJN1_9GAMM</name>
<evidence type="ECO:0000259" key="7">
    <source>
        <dbReference type="Pfam" id="PF02687"/>
    </source>
</evidence>
<feature type="transmembrane region" description="Helical" evidence="6">
    <location>
        <begin position="21"/>
        <end position="41"/>
    </location>
</feature>
<feature type="domain" description="ABC3 transporter permease C-terminal" evidence="7">
    <location>
        <begin position="258"/>
        <end position="372"/>
    </location>
</feature>